<evidence type="ECO:0008006" key="4">
    <source>
        <dbReference type="Google" id="ProtNLM"/>
    </source>
</evidence>
<evidence type="ECO:0000313" key="3">
    <source>
        <dbReference type="Proteomes" id="UP000293846"/>
    </source>
</evidence>
<dbReference type="EMBL" id="SJTH01000084">
    <property type="protein sequence ID" value="TCJ01087.1"/>
    <property type="molecule type" value="Genomic_DNA"/>
</dbReference>
<sequence>MAKSFSSLKELERYLNKQIQNTLQNEVFAEVKDTMQKKIDKDVYEAYTPYSTDGVTPHYQRTGKLRESIEKSLNGNTLIVENTRSENGRDIVEVIESGKGYTWGYSRNLNEEIGSRPFVESTKNELRNSNKLEQAMKKGLKKQGLSIE</sequence>
<evidence type="ECO:0000256" key="1">
    <source>
        <dbReference type="SAM" id="MobiDB-lite"/>
    </source>
</evidence>
<gene>
    <name evidence="2" type="ORF">E0Y62_25815</name>
</gene>
<feature type="region of interest" description="Disordered" evidence="1">
    <location>
        <begin position="121"/>
        <end position="148"/>
    </location>
</feature>
<comment type="caution">
    <text evidence="2">The sequence shown here is derived from an EMBL/GenBank/DDBJ whole genome shotgun (WGS) entry which is preliminary data.</text>
</comment>
<protein>
    <recommendedName>
        <fullName evidence="4">HK97 gp10 family phage protein</fullName>
    </recommendedName>
</protein>
<keyword evidence="3" id="KW-1185">Reference proteome</keyword>
<dbReference type="Proteomes" id="UP000293846">
    <property type="component" value="Unassembled WGS sequence"/>
</dbReference>
<name>A0A4R1AVP7_9BACI</name>
<organism evidence="2 3">
    <name type="scientific">Cytobacillus praedii</name>
    <dbReference type="NCBI Taxonomy" id="1742358"/>
    <lineage>
        <taxon>Bacteria</taxon>
        <taxon>Bacillati</taxon>
        <taxon>Bacillota</taxon>
        <taxon>Bacilli</taxon>
        <taxon>Bacillales</taxon>
        <taxon>Bacillaceae</taxon>
        <taxon>Cytobacillus</taxon>
    </lineage>
</organism>
<proteinExistence type="predicted"/>
<reference evidence="2 3" key="1">
    <citation type="submission" date="2019-03" db="EMBL/GenBank/DDBJ databases">
        <authorList>
            <person name="Jensen L."/>
            <person name="Storgaard J."/>
            <person name="Sulaj E."/>
            <person name="Schramm A."/>
            <person name="Marshall I.P.G."/>
        </authorList>
    </citation>
    <scope>NUCLEOTIDE SEQUENCE [LARGE SCALE GENOMIC DNA]</scope>
    <source>
        <strain evidence="2 3">2017H2G3</strain>
    </source>
</reference>
<evidence type="ECO:0000313" key="2">
    <source>
        <dbReference type="EMBL" id="TCJ01087.1"/>
    </source>
</evidence>
<accession>A0A4R1AVP7</accession>
<dbReference type="AlphaFoldDB" id="A0A4R1AVP7"/>
<feature type="compositionally biased region" description="Basic and acidic residues" evidence="1">
    <location>
        <begin position="122"/>
        <end position="136"/>
    </location>
</feature>
<dbReference type="OrthoDB" id="2396600at2"/>
<dbReference type="RefSeq" id="WP_131239347.1">
    <property type="nucleotide sequence ID" value="NZ_SJTH01000084.1"/>
</dbReference>